<protein>
    <submittedName>
        <fullName evidence="4">Substrate-binding domain-containing protein</fullName>
    </submittedName>
</protein>
<dbReference type="PANTHER" id="PTHR47628">
    <property type="match status" value="1"/>
</dbReference>
<dbReference type="SUPFAM" id="SSF53822">
    <property type="entry name" value="Periplasmic binding protein-like I"/>
    <property type="match status" value="1"/>
</dbReference>
<evidence type="ECO:0000259" key="3">
    <source>
        <dbReference type="Pfam" id="PF13458"/>
    </source>
</evidence>
<dbReference type="InterPro" id="IPR028082">
    <property type="entry name" value="Peripla_BP_I"/>
</dbReference>
<dbReference type="EMBL" id="JBHTIL010000001">
    <property type="protein sequence ID" value="MFD0926527.1"/>
    <property type="molecule type" value="Genomic_DNA"/>
</dbReference>
<evidence type="ECO:0000313" key="5">
    <source>
        <dbReference type="Proteomes" id="UP001597068"/>
    </source>
</evidence>
<dbReference type="InterPro" id="IPR028081">
    <property type="entry name" value="Leu-bd"/>
</dbReference>
<dbReference type="Gene3D" id="3.40.50.2300">
    <property type="match status" value="2"/>
</dbReference>
<proteinExistence type="inferred from homology"/>
<dbReference type="RefSeq" id="WP_253645601.1">
    <property type="nucleotide sequence ID" value="NZ_BAAAMO010000002.1"/>
</dbReference>
<evidence type="ECO:0000256" key="2">
    <source>
        <dbReference type="ARBA" id="ARBA00022729"/>
    </source>
</evidence>
<dbReference type="CDD" id="cd06358">
    <property type="entry name" value="PBP1_NHase"/>
    <property type="match status" value="1"/>
</dbReference>
<name>A0ABW3G8Y1_9NOCA</name>
<reference evidence="5" key="1">
    <citation type="journal article" date="2019" name="Int. J. Syst. Evol. Microbiol.">
        <title>The Global Catalogue of Microorganisms (GCM) 10K type strain sequencing project: providing services to taxonomists for standard genome sequencing and annotation.</title>
        <authorList>
            <consortium name="The Broad Institute Genomics Platform"/>
            <consortium name="The Broad Institute Genome Sequencing Center for Infectious Disease"/>
            <person name="Wu L."/>
            <person name="Ma J."/>
        </authorList>
    </citation>
    <scope>NUCLEOTIDE SEQUENCE [LARGE SCALE GENOMIC DNA]</scope>
    <source>
        <strain evidence="5">CCUG 50873</strain>
    </source>
</reference>
<keyword evidence="5" id="KW-1185">Reference proteome</keyword>
<keyword evidence="2" id="KW-0732">Signal</keyword>
<sequence>MRLGVVIPRSGPSGIFGPSCAAGTQLAVDELNARDGILGEPVEVTTIDGGAAPDVVATAVAGLRRQGAVDAVVGWHNSAVRRALVAAAAPVVPYVYTATYEGGEADDAVFLTGETPDRHVIPAMRWMGEEHGVRRWAVVGSDYVWPRTTARHIAAAVREMPGTEIAATAFAPLGCRDVAPILDSIERADVDGVVVMLLGSDAVLFNRAFARRGLSDRCVRLGPLMDENMLLATGAAATRGVYSTAGFYESLVTAPCLDLGGRYARRFGTTAPPLTSPGESCFEGVQLLAELARRAGSLDVPSMNRAAADGFRYGSPRGDVVFDGRHLAQDVYVAVADALDFDVVARISAVA</sequence>
<evidence type="ECO:0000256" key="1">
    <source>
        <dbReference type="ARBA" id="ARBA00010062"/>
    </source>
</evidence>
<organism evidence="4 5">
    <name type="scientific">Williamsia deligens</name>
    <dbReference type="NCBI Taxonomy" id="321325"/>
    <lineage>
        <taxon>Bacteria</taxon>
        <taxon>Bacillati</taxon>
        <taxon>Actinomycetota</taxon>
        <taxon>Actinomycetes</taxon>
        <taxon>Mycobacteriales</taxon>
        <taxon>Nocardiaceae</taxon>
        <taxon>Williamsia</taxon>
    </lineage>
</organism>
<dbReference type="PANTHER" id="PTHR47628:SF1">
    <property type="entry name" value="ALIPHATIC AMIDASE EXPRESSION-REGULATING PROTEIN"/>
    <property type="match status" value="1"/>
</dbReference>
<accession>A0ABW3G8Y1</accession>
<dbReference type="Pfam" id="PF13458">
    <property type="entry name" value="Peripla_BP_6"/>
    <property type="match status" value="1"/>
</dbReference>
<feature type="domain" description="Leucine-binding protein" evidence="3">
    <location>
        <begin position="2"/>
        <end position="337"/>
    </location>
</feature>
<comment type="similarity">
    <text evidence="1">Belongs to the leucine-binding protein family.</text>
</comment>
<dbReference type="Proteomes" id="UP001597068">
    <property type="component" value="Unassembled WGS sequence"/>
</dbReference>
<gene>
    <name evidence="4" type="ORF">ACFQ04_12355</name>
</gene>
<evidence type="ECO:0000313" key="4">
    <source>
        <dbReference type="EMBL" id="MFD0926527.1"/>
    </source>
</evidence>
<comment type="caution">
    <text evidence="4">The sequence shown here is derived from an EMBL/GenBank/DDBJ whole genome shotgun (WGS) entry which is preliminary data.</text>
</comment>